<reference evidence="2" key="1">
    <citation type="submission" date="2015-10" db="EMBL/GenBank/DDBJ databases">
        <title>Complete Genome Sequence of Aeromonas schubertii strain WL1483.</title>
        <authorList>
            <person name="Liu L."/>
        </authorList>
    </citation>
    <scope>NUCLEOTIDE SEQUENCE [LARGE SCALE GENOMIC DNA]</scope>
    <source>
        <strain evidence="2">WL1483</strain>
    </source>
</reference>
<dbReference type="RefSeq" id="WP_060585669.1">
    <property type="nucleotide sequence ID" value="NZ_CP013067.1"/>
</dbReference>
<dbReference type="AlphaFoldDB" id="A0A0S2SG37"/>
<proteinExistence type="predicted"/>
<dbReference type="EMBL" id="CP013067">
    <property type="protein sequence ID" value="ALP40620.1"/>
    <property type="molecule type" value="Genomic_DNA"/>
</dbReference>
<name>A0A0S2SG37_9GAMM</name>
<organism evidence="1 2">
    <name type="scientific">Aeromonas schubertii</name>
    <dbReference type="NCBI Taxonomy" id="652"/>
    <lineage>
        <taxon>Bacteria</taxon>
        <taxon>Pseudomonadati</taxon>
        <taxon>Pseudomonadota</taxon>
        <taxon>Gammaproteobacteria</taxon>
        <taxon>Aeromonadales</taxon>
        <taxon>Aeromonadaceae</taxon>
        <taxon>Aeromonas</taxon>
    </lineage>
</organism>
<evidence type="ECO:0000313" key="1">
    <source>
        <dbReference type="EMBL" id="ALP40620.1"/>
    </source>
</evidence>
<protein>
    <submittedName>
        <fullName evidence="1">Uncharacterized protein</fullName>
    </submittedName>
</protein>
<gene>
    <name evidence="1" type="ORF">WL1483_1201</name>
</gene>
<dbReference type="Proteomes" id="UP000058114">
    <property type="component" value="Chromosome"/>
</dbReference>
<accession>A0A0S2SG37</accession>
<sequence length="87" mass="10088">MSHRQDQNPSSEHHHCNRCGERTRHIIVLVARDHSQDIMPKDPAKAFWQAFRASAIANWAFGETLACQATRVRHLICERCGKTFLEY</sequence>
<dbReference type="PATRIC" id="fig|652.5.peg.1896"/>
<evidence type="ECO:0000313" key="2">
    <source>
        <dbReference type="Proteomes" id="UP000058114"/>
    </source>
</evidence>
<dbReference type="KEGG" id="asr:WL1483_1201"/>
<reference evidence="1 2" key="2">
    <citation type="journal article" date="2016" name="Genome Announc.">
        <title>Complete Genome Sequence of the Highly Virulent Aeromonas schubertii Strain WL1483, Isolated from Diseased Snakehead Fish (Channa argus) in China.</title>
        <authorList>
            <person name="Liu L."/>
            <person name="Li N."/>
            <person name="Zhang D."/>
            <person name="Fu X."/>
            <person name="Shi C."/>
            <person name="Lin Q."/>
            <person name="Hao G."/>
        </authorList>
    </citation>
    <scope>NUCLEOTIDE SEQUENCE [LARGE SCALE GENOMIC DNA]</scope>
    <source>
        <strain evidence="1 2">WL1483</strain>
    </source>
</reference>